<keyword evidence="5" id="KW-1185">Reference proteome</keyword>
<dbReference type="AlphaFoldDB" id="A0A8J7RH46"/>
<evidence type="ECO:0000256" key="1">
    <source>
        <dbReference type="ARBA" id="ARBA00009766"/>
    </source>
</evidence>
<dbReference type="InterPro" id="IPR009742">
    <property type="entry name" value="Curlin_rpt"/>
</dbReference>
<sequence>MKTLAIISAFLLTGYTSVLSQNSEREVFPEQVSIDHNEAVRGFSGDFVTMNPTAGRTDEDLPETSQNTAIISLIGMENMVMLEQIGSMNRAALSINGDGNDAEFTQNGIGNTASVNVVGSDNFIRGWQEGNYNHIGLNYEGSGTQQQVQQLGNHQSAEFNGVGMPLTITQSGDGARVIIENR</sequence>
<dbReference type="Proteomes" id="UP000673975">
    <property type="component" value="Unassembled WGS sequence"/>
</dbReference>
<feature type="chain" id="PRO_5035273531" description="Curlin associated repeat-containing protein" evidence="3">
    <location>
        <begin position="21"/>
        <end position="182"/>
    </location>
</feature>
<evidence type="ECO:0000256" key="2">
    <source>
        <dbReference type="ARBA" id="ARBA00022729"/>
    </source>
</evidence>
<accession>A0A8J7RH46</accession>
<reference evidence="4" key="1">
    <citation type="submission" date="2021-02" db="EMBL/GenBank/DDBJ databases">
        <title>Natronogracilivirga saccharolytica gen. nov. sp. nov. a new anaerobic, haloalkiliphilic carbohydrate-fermenting bacterium from soda lake and proposing of Cyclonatronumiaceae fam. nov. in the phylum Balneolaeota.</title>
        <authorList>
            <person name="Zhilina T.N."/>
            <person name="Sorokin D.Y."/>
            <person name="Zavarzina D.G."/>
            <person name="Toshchakov S.V."/>
            <person name="Kublanov I.V."/>
        </authorList>
    </citation>
    <scope>NUCLEOTIDE SEQUENCE</scope>
    <source>
        <strain evidence="4">Z-1702</strain>
    </source>
</reference>
<protein>
    <recommendedName>
        <fullName evidence="6">Curlin associated repeat-containing protein</fullName>
    </recommendedName>
</protein>
<evidence type="ECO:0008006" key="6">
    <source>
        <dbReference type="Google" id="ProtNLM"/>
    </source>
</evidence>
<feature type="signal peptide" evidence="3">
    <location>
        <begin position="1"/>
        <end position="20"/>
    </location>
</feature>
<name>A0A8J7RH46_9BACT</name>
<dbReference type="Pfam" id="PF07012">
    <property type="entry name" value="Curlin_rpt"/>
    <property type="match status" value="1"/>
</dbReference>
<organism evidence="4 5">
    <name type="scientific">Natronogracilivirga saccharolytica</name>
    <dbReference type="NCBI Taxonomy" id="2812953"/>
    <lineage>
        <taxon>Bacteria</taxon>
        <taxon>Pseudomonadati</taxon>
        <taxon>Balneolota</taxon>
        <taxon>Balneolia</taxon>
        <taxon>Balneolales</taxon>
        <taxon>Cyclonatronaceae</taxon>
        <taxon>Natronogracilivirga</taxon>
    </lineage>
</organism>
<evidence type="ECO:0000313" key="4">
    <source>
        <dbReference type="EMBL" id="MBP3191740.1"/>
    </source>
</evidence>
<evidence type="ECO:0000256" key="3">
    <source>
        <dbReference type="SAM" id="SignalP"/>
    </source>
</evidence>
<gene>
    <name evidence="4" type="ORF">NATSA_03595</name>
</gene>
<dbReference type="GO" id="GO:0009289">
    <property type="term" value="C:pilus"/>
    <property type="evidence" value="ECO:0007669"/>
    <property type="project" value="InterPro"/>
</dbReference>
<comment type="similarity">
    <text evidence="1">Belongs to the CsgA/CsgB family.</text>
</comment>
<keyword evidence="2 3" id="KW-0732">Signal</keyword>
<comment type="caution">
    <text evidence="4">The sequence shown here is derived from an EMBL/GenBank/DDBJ whole genome shotgun (WGS) entry which is preliminary data.</text>
</comment>
<dbReference type="EMBL" id="JAFIDN010000002">
    <property type="protein sequence ID" value="MBP3191740.1"/>
    <property type="molecule type" value="Genomic_DNA"/>
</dbReference>
<proteinExistence type="inferred from homology"/>
<dbReference type="GO" id="GO:0007155">
    <property type="term" value="P:cell adhesion"/>
    <property type="evidence" value="ECO:0007669"/>
    <property type="project" value="InterPro"/>
</dbReference>
<dbReference type="RefSeq" id="WP_210510470.1">
    <property type="nucleotide sequence ID" value="NZ_JAFIDN010000002.1"/>
</dbReference>
<evidence type="ECO:0000313" key="5">
    <source>
        <dbReference type="Proteomes" id="UP000673975"/>
    </source>
</evidence>